<dbReference type="OrthoDB" id="9803027at2"/>
<organism evidence="4 5">
    <name type="scientific">Brevundimonas halotolerans</name>
    <dbReference type="NCBI Taxonomy" id="69670"/>
    <lineage>
        <taxon>Bacteria</taxon>
        <taxon>Pseudomonadati</taxon>
        <taxon>Pseudomonadota</taxon>
        <taxon>Alphaproteobacteria</taxon>
        <taxon>Caulobacterales</taxon>
        <taxon>Caulobacteraceae</taxon>
        <taxon>Brevundimonas</taxon>
    </lineage>
</organism>
<dbReference type="InterPro" id="IPR024403">
    <property type="entry name" value="DHOase_cat"/>
</dbReference>
<keyword evidence="4" id="KW-0378">Hydrolase</keyword>
<dbReference type="InterPro" id="IPR050138">
    <property type="entry name" value="DHOase/Allantoinase_Hydrolase"/>
</dbReference>
<sequence>MSAPVWIVNARLLDPTSEYDGPGAVRVEDGRIADVVRSAAFVPFDDRETIDAGGLCLSPGLIDIRVKTGEPGAEPKETLKSAALSAAAGGVTTLVIQPDTAPAVDDPAMVDFIQRRGAALGLVNILTAGAATQGCEGKLMAEIGLMQEAGALYFTDVDQVIADSGTLMRVMAYATAFNALIACRPHDPWLSKGAVATSGELATRLGLSSVPAIAERMQMERDLALVEQTGVRFLVDQISTAGALETLDRARLRGLEVAASVSINHLRFNEVDIGDYRTFYRMDPPLRDENDRLALIEAVRDGRIDVITSAHSPAPAEDKRRPFAEATPGAVGLQTLLPAALGLHHEDDLPLLDVLRPMTVGPAELLGLAAGRLATGAPADLILFDPDAPVVIDADALRSKSKNSPFDNRRLQGRVERTWVGGRSIFSA</sequence>
<dbReference type="SUPFAM" id="SSF51338">
    <property type="entry name" value="Composite domain of metallo-dependent hydrolases"/>
    <property type="match status" value="1"/>
</dbReference>
<dbReference type="GO" id="GO:0006145">
    <property type="term" value="P:purine nucleobase catabolic process"/>
    <property type="evidence" value="ECO:0007669"/>
    <property type="project" value="TreeGrafter"/>
</dbReference>
<comment type="caution">
    <text evidence="4">The sequence shown here is derived from an EMBL/GenBank/DDBJ whole genome shotgun (WGS) entry which is preliminary data.</text>
</comment>
<dbReference type="Gene3D" id="3.20.20.140">
    <property type="entry name" value="Metal-dependent hydrolases"/>
    <property type="match status" value="1"/>
</dbReference>
<dbReference type="GO" id="GO:0006221">
    <property type="term" value="P:pyrimidine nucleotide biosynthetic process"/>
    <property type="evidence" value="ECO:0007669"/>
    <property type="project" value="UniProtKB-KW"/>
</dbReference>
<dbReference type="GO" id="GO:0004038">
    <property type="term" value="F:allantoinase activity"/>
    <property type="evidence" value="ECO:0007669"/>
    <property type="project" value="TreeGrafter"/>
</dbReference>
<dbReference type="GO" id="GO:0005737">
    <property type="term" value="C:cytoplasm"/>
    <property type="evidence" value="ECO:0007669"/>
    <property type="project" value="TreeGrafter"/>
</dbReference>
<evidence type="ECO:0000313" key="4">
    <source>
        <dbReference type="EMBL" id="MBB5659614.1"/>
    </source>
</evidence>
<gene>
    <name evidence="4" type="ORF">FHS65_000332</name>
</gene>
<dbReference type="PANTHER" id="PTHR43668:SF2">
    <property type="entry name" value="ALLANTOINASE"/>
    <property type="match status" value="1"/>
</dbReference>
<dbReference type="InterPro" id="IPR011059">
    <property type="entry name" value="Metal-dep_hydrolase_composite"/>
</dbReference>
<dbReference type="AlphaFoldDB" id="A0A7W9A1C9"/>
<dbReference type="CDD" id="cd01317">
    <property type="entry name" value="DHOase_IIa"/>
    <property type="match status" value="1"/>
</dbReference>
<proteinExistence type="predicted"/>
<protein>
    <submittedName>
        <fullName evidence="4">Dihydroorotase</fullName>
        <ecNumber evidence="4">3.5.2.3</ecNumber>
    </submittedName>
</protein>
<dbReference type="InterPro" id="IPR004722">
    <property type="entry name" value="DHOase"/>
</dbReference>
<feature type="domain" description="Amidohydrolase-related" evidence="2">
    <location>
        <begin position="289"/>
        <end position="423"/>
    </location>
</feature>
<dbReference type="SUPFAM" id="SSF51556">
    <property type="entry name" value="Metallo-dependent hydrolases"/>
    <property type="match status" value="1"/>
</dbReference>
<reference evidence="4 5" key="1">
    <citation type="submission" date="2020-08" db="EMBL/GenBank/DDBJ databases">
        <title>Genomic Encyclopedia of Type Strains, Phase IV (KMG-IV): sequencing the most valuable type-strain genomes for metagenomic binning, comparative biology and taxonomic classification.</title>
        <authorList>
            <person name="Goeker M."/>
        </authorList>
    </citation>
    <scope>NUCLEOTIDE SEQUENCE [LARGE SCALE GENOMIC DNA]</scope>
    <source>
        <strain evidence="4 5">DSM 24448</strain>
    </source>
</reference>
<dbReference type="InterPro" id="IPR006680">
    <property type="entry name" value="Amidohydro-rel"/>
</dbReference>
<evidence type="ECO:0000259" key="3">
    <source>
        <dbReference type="Pfam" id="PF12890"/>
    </source>
</evidence>
<dbReference type="Proteomes" id="UP000548978">
    <property type="component" value="Unassembled WGS sequence"/>
</dbReference>
<dbReference type="InterPro" id="IPR032466">
    <property type="entry name" value="Metal_Hydrolase"/>
</dbReference>
<feature type="domain" description="Dihydroorotase catalytic" evidence="3">
    <location>
        <begin position="57"/>
        <end position="240"/>
    </location>
</feature>
<accession>A0A7W9A1C9</accession>
<dbReference type="RefSeq" id="WP_123286603.1">
    <property type="nucleotide sequence ID" value="NZ_JACIJB010000001.1"/>
</dbReference>
<name>A0A7W9A1C9_9CAUL</name>
<dbReference type="NCBIfam" id="TIGR00857">
    <property type="entry name" value="pyrC_multi"/>
    <property type="match status" value="1"/>
</dbReference>
<evidence type="ECO:0000256" key="1">
    <source>
        <dbReference type="ARBA" id="ARBA00022975"/>
    </source>
</evidence>
<dbReference type="EC" id="3.5.2.3" evidence="4"/>
<dbReference type="Pfam" id="PF12890">
    <property type="entry name" value="DHOase"/>
    <property type="match status" value="1"/>
</dbReference>
<dbReference type="PANTHER" id="PTHR43668">
    <property type="entry name" value="ALLANTOINASE"/>
    <property type="match status" value="1"/>
</dbReference>
<keyword evidence="1" id="KW-0665">Pyrimidine biosynthesis</keyword>
<dbReference type="GO" id="GO:0004151">
    <property type="term" value="F:dihydroorotase activity"/>
    <property type="evidence" value="ECO:0007669"/>
    <property type="project" value="UniProtKB-EC"/>
</dbReference>
<dbReference type="EMBL" id="JACIJB010000001">
    <property type="protein sequence ID" value="MBB5659614.1"/>
    <property type="molecule type" value="Genomic_DNA"/>
</dbReference>
<dbReference type="Pfam" id="PF01979">
    <property type="entry name" value="Amidohydro_1"/>
    <property type="match status" value="1"/>
</dbReference>
<evidence type="ECO:0000313" key="5">
    <source>
        <dbReference type="Proteomes" id="UP000548978"/>
    </source>
</evidence>
<dbReference type="GO" id="GO:0046872">
    <property type="term" value="F:metal ion binding"/>
    <property type="evidence" value="ECO:0007669"/>
    <property type="project" value="InterPro"/>
</dbReference>
<evidence type="ECO:0000259" key="2">
    <source>
        <dbReference type="Pfam" id="PF01979"/>
    </source>
</evidence>
<dbReference type="Gene3D" id="2.30.40.10">
    <property type="entry name" value="Urease, subunit C, domain 1"/>
    <property type="match status" value="1"/>
</dbReference>
<keyword evidence="5" id="KW-1185">Reference proteome</keyword>